<dbReference type="RefSeq" id="WP_011112909.1">
    <property type="nucleotide sequence ID" value="NC_004757.1"/>
</dbReference>
<evidence type="ECO:0000313" key="3">
    <source>
        <dbReference type="Proteomes" id="UP000001416"/>
    </source>
</evidence>
<dbReference type="EMBL" id="AL954747">
    <property type="protein sequence ID" value="CAD86353.1"/>
    <property type="molecule type" value="Genomic_DNA"/>
</dbReference>
<organism evidence="2 3">
    <name type="scientific">Nitrosomonas europaea (strain ATCC 19718 / CIP 103999 / KCTC 2705 / NBRC 14298)</name>
    <dbReference type="NCBI Taxonomy" id="228410"/>
    <lineage>
        <taxon>Bacteria</taxon>
        <taxon>Pseudomonadati</taxon>
        <taxon>Pseudomonadota</taxon>
        <taxon>Betaproteobacteria</taxon>
        <taxon>Nitrosomonadales</taxon>
        <taxon>Nitrosomonadaceae</taxon>
        <taxon>Nitrosomonas</taxon>
    </lineage>
</organism>
<dbReference type="GeneID" id="87105571"/>
<dbReference type="Proteomes" id="UP000001416">
    <property type="component" value="Chromosome"/>
</dbReference>
<reference evidence="2 3" key="1">
    <citation type="journal article" date="2003" name="J. Bacteriol.">
        <title>Complete genome sequence of the ammonia-oxidizing bacterium and obligate chemolithoautotroph Nitrosomonas europaea.</title>
        <authorList>
            <person name="Chain P."/>
            <person name="Lamerdin J."/>
            <person name="Larimer F."/>
            <person name="Regala W."/>
            <person name="Land M."/>
            <person name="Hauser L."/>
            <person name="Hooper A."/>
            <person name="Klotz M."/>
            <person name="Norton J."/>
            <person name="Sayavedra-Soto L."/>
            <person name="Arciero D."/>
            <person name="Hommes N."/>
            <person name="Whittaker M."/>
            <person name="Arp D."/>
        </authorList>
    </citation>
    <scope>NUCLEOTIDE SEQUENCE [LARGE SCALE GENOMIC DNA]</scope>
    <source>
        <strain evidence="3">ATCC 19718 / CIP 103999 / KCTC 2705 / NBRC 14298</strain>
    </source>
</reference>
<dbReference type="AlphaFoldDB" id="Q82SA5"/>
<sequence>MKKILSILSSTFILSLFMLSSVNAQVEDVHLQEAIRQTEAVVLAVDVKTMTQLVQEAERYAVEVKSTHPENEHLQEGLKHLNDVIKESQAGEPAAARKAAIVALSKFNQIERK</sequence>
<keyword evidence="1" id="KW-0732">Signal</keyword>
<protein>
    <recommendedName>
        <fullName evidence="4">Small metal-binding protein</fullName>
    </recommendedName>
</protein>
<dbReference type="InterPro" id="IPR031877">
    <property type="entry name" value="SmbP"/>
</dbReference>
<gene>
    <name evidence="2" type="ordered locus">NE2441</name>
</gene>
<dbReference type="KEGG" id="neu:NE2441"/>
<dbReference type="eggNOG" id="ENOG503186V">
    <property type="taxonomic scope" value="Bacteria"/>
</dbReference>
<feature type="signal peptide" evidence="1">
    <location>
        <begin position="1"/>
        <end position="24"/>
    </location>
</feature>
<evidence type="ECO:0000256" key="1">
    <source>
        <dbReference type="SAM" id="SignalP"/>
    </source>
</evidence>
<dbReference type="OrthoDB" id="9943437at2"/>
<evidence type="ECO:0000313" key="2">
    <source>
        <dbReference type="EMBL" id="CAD86353.1"/>
    </source>
</evidence>
<feature type="chain" id="PRO_5004297542" description="Small metal-binding protein" evidence="1">
    <location>
        <begin position="25"/>
        <end position="113"/>
    </location>
</feature>
<dbReference type="Gene3D" id="1.20.120.660">
    <property type="entry name" value="IL-4 antagonist (De novo design) like domain"/>
    <property type="match status" value="1"/>
</dbReference>
<name>Q82SA5_NITEU</name>
<evidence type="ECO:0008006" key="4">
    <source>
        <dbReference type="Google" id="ProtNLM"/>
    </source>
</evidence>
<dbReference type="HOGENOM" id="CLU_130934_2_0_4"/>
<accession>Q82SA5</accession>
<dbReference type="Pfam" id="PF16785">
    <property type="entry name" value="SMBP"/>
    <property type="match status" value="1"/>
</dbReference>
<proteinExistence type="predicted"/>
<dbReference type="GO" id="GO:0046872">
    <property type="term" value="F:metal ion binding"/>
    <property type="evidence" value="ECO:0007669"/>
    <property type="project" value="InterPro"/>
</dbReference>
<keyword evidence="3" id="KW-1185">Reference proteome</keyword>